<evidence type="ECO:0000256" key="4">
    <source>
        <dbReference type="ARBA" id="ARBA00023163"/>
    </source>
</evidence>
<gene>
    <name evidence="7" type="ORF">HZU40_03185</name>
</gene>
<dbReference type="PANTHER" id="PTHR30055">
    <property type="entry name" value="HTH-TYPE TRANSCRIPTIONAL REGULATOR RUTR"/>
    <property type="match status" value="1"/>
</dbReference>
<evidence type="ECO:0000256" key="1">
    <source>
        <dbReference type="ARBA" id="ARBA00022491"/>
    </source>
</evidence>
<dbReference type="InterPro" id="IPR050109">
    <property type="entry name" value="HTH-type_TetR-like_transc_reg"/>
</dbReference>
<keyword evidence="3 5" id="KW-0238">DNA-binding</keyword>
<dbReference type="InterPro" id="IPR001647">
    <property type="entry name" value="HTH_TetR"/>
</dbReference>
<feature type="domain" description="HTH tetR-type" evidence="6">
    <location>
        <begin position="35"/>
        <end position="95"/>
    </location>
</feature>
<dbReference type="InterPro" id="IPR009057">
    <property type="entry name" value="Homeodomain-like_sf"/>
</dbReference>
<evidence type="ECO:0000313" key="7">
    <source>
        <dbReference type="EMBL" id="QNJ95854.1"/>
    </source>
</evidence>
<evidence type="ECO:0000256" key="3">
    <source>
        <dbReference type="ARBA" id="ARBA00023125"/>
    </source>
</evidence>
<sequence length="234" mass="26293">MRTIVHCKGWQVDIIATETPEPKTAAATRRAKNPPLTEDQIVAAALAVIKAEGLEALSMRRLSRELGRSAMAAYWHVTDKQELLELVGRKLLSEVDIPPADSGPWNERLRTVLTNIDNRLHDHPGVASVLLERMTHTDMRLMTGIIHILVDAGFKDSRVFLSYAMIHTYLFGRYQVQVQGAPDQSMPDDLDDTLRDLLPYLGTLRGRDFFAYGIDTLIAGLQAQLDKQAHEQLR</sequence>
<protein>
    <submittedName>
        <fullName evidence="7">TetR/AcrR family transcriptional regulator C-terminal domain-containing protein</fullName>
    </submittedName>
</protein>
<evidence type="ECO:0000256" key="2">
    <source>
        <dbReference type="ARBA" id="ARBA00023015"/>
    </source>
</evidence>
<dbReference type="GO" id="GO:0000976">
    <property type="term" value="F:transcription cis-regulatory region binding"/>
    <property type="evidence" value="ECO:0007669"/>
    <property type="project" value="TreeGrafter"/>
</dbReference>
<dbReference type="PANTHER" id="PTHR30055:SF151">
    <property type="entry name" value="TRANSCRIPTIONAL REGULATORY PROTEIN"/>
    <property type="match status" value="1"/>
</dbReference>
<keyword evidence="1" id="KW-0678">Repressor</keyword>
<dbReference type="SUPFAM" id="SSF46689">
    <property type="entry name" value="Homeodomain-like"/>
    <property type="match status" value="1"/>
</dbReference>
<dbReference type="Proteomes" id="UP000515498">
    <property type="component" value="Chromosome"/>
</dbReference>
<name>A0A7G8PND8_9MYCO</name>
<dbReference type="Gene3D" id="1.10.357.10">
    <property type="entry name" value="Tetracycline Repressor, domain 2"/>
    <property type="match status" value="1"/>
</dbReference>
<feature type="DNA-binding region" description="H-T-H motif" evidence="5">
    <location>
        <begin position="58"/>
        <end position="77"/>
    </location>
</feature>
<evidence type="ECO:0000313" key="8">
    <source>
        <dbReference type="Proteomes" id="UP000515498"/>
    </source>
</evidence>
<keyword evidence="2" id="KW-0805">Transcription regulation</keyword>
<dbReference type="InterPro" id="IPR004111">
    <property type="entry name" value="Repressor_TetR_C"/>
</dbReference>
<keyword evidence="4" id="KW-0804">Transcription</keyword>
<dbReference type="Pfam" id="PF02909">
    <property type="entry name" value="TetR_C_1"/>
    <property type="match status" value="1"/>
</dbReference>
<dbReference type="PROSITE" id="PS50977">
    <property type="entry name" value="HTH_TETR_2"/>
    <property type="match status" value="1"/>
</dbReference>
<dbReference type="InterPro" id="IPR036271">
    <property type="entry name" value="Tet_transcr_reg_TetR-rel_C_sf"/>
</dbReference>
<organism evidence="7 8">
    <name type="scientific">Mycolicibacterium fluoranthenivorans</name>
    <dbReference type="NCBI Taxonomy" id="258505"/>
    <lineage>
        <taxon>Bacteria</taxon>
        <taxon>Bacillati</taxon>
        <taxon>Actinomycetota</taxon>
        <taxon>Actinomycetes</taxon>
        <taxon>Mycobacteriales</taxon>
        <taxon>Mycobacteriaceae</taxon>
        <taxon>Mycolicibacterium</taxon>
    </lineage>
</organism>
<dbReference type="GO" id="GO:0046677">
    <property type="term" value="P:response to antibiotic"/>
    <property type="evidence" value="ECO:0007669"/>
    <property type="project" value="InterPro"/>
</dbReference>
<dbReference type="InterPro" id="IPR003012">
    <property type="entry name" value="Tet_transcr_reg_TetR"/>
</dbReference>
<evidence type="ECO:0000256" key="5">
    <source>
        <dbReference type="PROSITE-ProRule" id="PRU00335"/>
    </source>
</evidence>
<proteinExistence type="predicted"/>
<evidence type="ECO:0000259" key="6">
    <source>
        <dbReference type="PROSITE" id="PS50977"/>
    </source>
</evidence>
<dbReference type="Pfam" id="PF00440">
    <property type="entry name" value="TetR_N"/>
    <property type="match status" value="1"/>
</dbReference>
<dbReference type="PRINTS" id="PR00400">
    <property type="entry name" value="TETREPRESSOR"/>
</dbReference>
<accession>A0A7G8PND8</accession>
<dbReference type="GO" id="GO:0045892">
    <property type="term" value="P:negative regulation of DNA-templated transcription"/>
    <property type="evidence" value="ECO:0007669"/>
    <property type="project" value="InterPro"/>
</dbReference>
<dbReference type="SUPFAM" id="SSF48498">
    <property type="entry name" value="Tetracyclin repressor-like, C-terminal domain"/>
    <property type="match status" value="1"/>
</dbReference>
<dbReference type="AlphaFoldDB" id="A0A7G8PND8"/>
<reference evidence="7 8" key="1">
    <citation type="submission" date="2020-07" db="EMBL/GenBank/DDBJ databases">
        <title>Draft genome sequence of four isobutane-metabolizing strains capable of cometabolically degrading diverse ether contaminants.</title>
        <authorList>
            <person name="Chen W."/>
            <person name="Faulkner N."/>
            <person name="Smith C."/>
            <person name="Hyman M."/>
        </authorList>
    </citation>
    <scope>NUCLEOTIDE SEQUENCE [LARGE SCALE GENOMIC DNA]</scope>
    <source>
        <strain evidence="7 8">2A</strain>
    </source>
</reference>
<dbReference type="KEGG" id="mflu:HZU40_03185"/>
<dbReference type="GO" id="GO:0003700">
    <property type="term" value="F:DNA-binding transcription factor activity"/>
    <property type="evidence" value="ECO:0007669"/>
    <property type="project" value="TreeGrafter"/>
</dbReference>
<dbReference type="EMBL" id="CP059894">
    <property type="protein sequence ID" value="QNJ95854.1"/>
    <property type="molecule type" value="Genomic_DNA"/>
</dbReference>